<dbReference type="InterPro" id="IPR011249">
    <property type="entry name" value="Metalloenz_LuxS/M16"/>
</dbReference>
<dbReference type="PANTHER" id="PTHR11851">
    <property type="entry name" value="METALLOPROTEASE"/>
    <property type="match status" value="1"/>
</dbReference>
<dbReference type="HOGENOM" id="CLU_009902_3_0_7"/>
<dbReference type="InterPro" id="IPR011765">
    <property type="entry name" value="Pept_M16_N"/>
</dbReference>
<feature type="domain" description="Peptidase M16 N-terminal" evidence="2">
    <location>
        <begin position="15"/>
        <end position="161"/>
    </location>
</feature>
<dbReference type="InterPro" id="IPR050361">
    <property type="entry name" value="MPP/UQCRC_Complex"/>
</dbReference>
<dbReference type="Proteomes" id="UP000000739">
    <property type="component" value="Chromosome"/>
</dbReference>
<dbReference type="Gene3D" id="3.30.830.10">
    <property type="entry name" value="Metalloenzyme, LuxS/M16 peptidase-like"/>
    <property type="match status" value="2"/>
</dbReference>
<evidence type="ECO:0000313" key="4">
    <source>
        <dbReference type="EMBL" id="ACL06422.1"/>
    </source>
</evidence>
<evidence type="ECO:0000259" key="2">
    <source>
        <dbReference type="Pfam" id="PF00675"/>
    </source>
</evidence>
<evidence type="ECO:0000256" key="1">
    <source>
        <dbReference type="ARBA" id="ARBA00007261"/>
    </source>
</evidence>
<comment type="similarity">
    <text evidence="1">Belongs to the peptidase M16 family.</text>
</comment>
<dbReference type="Pfam" id="PF05193">
    <property type="entry name" value="Peptidase_M16_C"/>
    <property type="match status" value="1"/>
</dbReference>
<dbReference type="SUPFAM" id="SSF63411">
    <property type="entry name" value="LuxS/MPP-like metallohydrolase"/>
    <property type="match status" value="2"/>
</dbReference>
<gene>
    <name evidence="4" type="ordered locus">Dalk_4744</name>
</gene>
<dbReference type="RefSeq" id="WP_015949461.1">
    <property type="nucleotide sequence ID" value="NC_011768.1"/>
</dbReference>
<sequence>MENPVRKTELHNGIRIVTNSMPHVRSVSMGVWVNVGARDEPLENNGMCHFIEHMVFKGTEKRDAFQIAAEMDAIGGNANAFTGMEDTCYHGKVLDTHLPRLTDILSDIFLNSVFQPEEFVRERAVILQEIGMQDDSPDDRVHLMTSEALFGEHPLGRSVLGSPDNLLSFEAHSLLDYLKEWYQPSRIVITAAGHLDHDDFVSLTGPAFEQVSPGPELPQRVPPKNKPELRVEHRDLEQVHLCLAASGLGAVDPRRYAYSLMNIILGGNMSSRLFQEVREKRGLAYSVYSFAPSFSDTGAIGVYAGVDPSNLDLTLDLIYKELSRLKGDKVSEQELRGAKEYVLGSLIMSAESTDNQMLRAAQNEINFGRHKPISESAKNIEAVTREEILELANELLEAPMALAVLGPVQDPDSLRRYV</sequence>
<dbReference type="Pfam" id="PF00675">
    <property type="entry name" value="Peptidase_M16"/>
    <property type="match status" value="1"/>
</dbReference>
<dbReference type="InterPro" id="IPR007863">
    <property type="entry name" value="Peptidase_M16_C"/>
</dbReference>
<name>B8FCZ1_DESAL</name>
<dbReference type="eggNOG" id="COG0612">
    <property type="taxonomic scope" value="Bacteria"/>
</dbReference>
<dbReference type="GO" id="GO:0046872">
    <property type="term" value="F:metal ion binding"/>
    <property type="evidence" value="ECO:0007669"/>
    <property type="project" value="InterPro"/>
</dbReference>
<dbReference type="AlphaFoldDB" id="B8FCZ1"/>
<evidence type="ECO:0000259" key="3">
    <source>
        <dbReference type="Pfam" id="PF05193"/>
    </source>
</evidence>
<keyword evidence="5" id="KW-1185">Reference proteome</keyword>
<dbReference type="PANTHER" id="PTHR11851:SF49">
    <property type="entry name" value="MITOCHONDRIAL-PROCESSING PEPTIDASE SUBUNIT ALPHA"/>
    <property type="match status" value="1"/>
</dbReference>
<protein>
    <submittedName>
        <fullName evidence="4">Peptidase M16 domain protein</fullName>
    </submittedName>
</protein>
<organism evidence="4 5">
    <name type="scientific">Desulfatibacillum aliphaticivorans</name>
    <dbReference type="NCBI Taxonomy" id="218208"/>
    <lineage>
        <taxon>Bacteria</taxon>
        <taxon>Pseudomonadati</taxon>
        <taxon>Thermodesulfobacteriota</taxon>
        <taxon>Desulfobacteria</taxon>
        <taxon>Desulfobacterales</taxon>
        <taxon>Desulfatibacillaceae</taxon>
        <taxon>Desulfatibacillum</taxon>
    </lineage>
</organism>
<feature type="domain" description="Peptidase M16 C-terminal" evidence="3">
    <location>
        <begin position="169"/>
        <end position="340"/>
    </location>
</feature>
<reference evidence="4 5" key="1">
    <citation type="journal article" date="2012" name="Environ. Microbiol.">
        <title>The genome sequence of Desulfatibacillum alkenivorans AK-01: a blueprint for anaerobic alkane oxidation.</title>
        <authorList>
            <person name="Callaghan A.V."/>
            <person name="Morris B.E."/>
            <person name="Pereira I.A."/>
            <person name="McInerney M.J."/>
            <person name="Austin R.N."/>
            <person name="Groves J.T."/>
            <person name="Kukor J.J."/>
            <person name="Suflita J.M."/>
            <person name="Young L.Y."/>
            <person name="Zylstra G.J."/>
            <person name="Wawrik B."/>
        </authorList>
    </citation>
    <scope>NUCLEOTIDE SEQUENCE [LARGE SCALE GENOMIC DNA]</scope>
    <source>
        <strain evidence="4 5">AK-01</strain>
    </source>
</reference>
<evidence type="ECO:0000313" key="5">
    <source>
        <dbReference type="Proteomes" id="UP000000739"/>
    </source>
</evidence>
<dbReference type="KEGG" id="dal:Dalk_4744"/>
<dbReference type="EMBL" id="CP001322">
    <property type="protein sequence ID" value="ACL06422.1"/>
    <property type="molecule type" value="Genomic_DNA"/>
</dbReference>
<accession>B8FCZ1</accession>
<proteinExistence type="inferred from homology"/>